<organism evidence="14 15">
    <name type="scientific">Candidatus Falkowbacteria bacterium CG10_big_fil_rev_8_21_14_0_10_39_9</name>
    <dbReference type="NCBI Taxonomy" id="1974566"/>
    <lineage>
        <taxon>Bacteria</taxon>
        <taxon>Candidatus Falkowiibacteriota</taxon>
    </lineage>
</organism>
<name>A0A2M6WPL6_9BACT</name>
<dbReference type="InterPro" id="IPR042118">
    <property type="entry name" value="QueA_dom1"/>
</dbReference>
<keyword evidence="5 13" id="KW-0808">Transferase</keyword>
<comment type="subcellular location">
    <subcellularLocation>
        <location evidence="1 13">Cytoplasm</location>
    </subcellularLocation>
</comment>
<dbReference type="NCBIfam" id="TIGR00113">
    <property type="entry name" value="queA"/>
    <property type="match status" value="1"/>
</dbReference>
<evidence type="ECO:0000256" key="9">
    <source>
        <dbReference type="ARBA" id="ARBA00061210"/>
    </source>
</evidence>
<dbReference type="PANTHER" id="PTHR30307">
    <property type="entry name" value="S-ADENOSYLMETHIONINE:TRNA RIBOSYLTRANSFERASE-ISOMERASE"/>
    <property type="match status" value="1"/>
</dbReference>
<comment type="pathway">
    <text evidence="2 13">tRNA modification; tRNA-queuosine biosynthesis.</text>
</comment>
<dbReference type="FunFam" id="2.40.10.240:FF:000002">
    <property type="entry name" value="S-adenosylmethionine:tRNA ribosyltransferase-isomerase"/>
    <property type="match status" value="1"/>
</dbReference>
<dbReference type="NCBIfam" id="NF001140">
    <property type="entry name" value="PRK00147.1"/>
    <property type="match status" value="1"/>
</dbReference>
<dbReference type="EC" id="2.4.99.17" evidence="10 13"/>
<dbReference type="PANTHER" id="PTHR30307:SF0">
    <property type="entry name" value="S-ADENOSYLMETHIONINE:TRNA RIBOSYLTRANSFERASE-ISOMERASE"/>
    <property type="match status" value="1"/>
</dbReference>
<accession>A0A2M6WPL6</accession>
<sequence length="350" mass="39344">MLKLSDYNYHLPEELIAQTPTEPRDHSRLLILSKDTGAIEHKHFYNIVDYLHSGDVLVVNNSKVFPARLLGKKRESGGKVEVFLLKNLAGKKWECLLGGRVHEGLEIEFDEGLKTKVVKNNEDGTWNAEFNKDVSQLLAIAEKIGSVPLPPYIKRDKTLASDKARYQTVYADQKQLGSVAAPTAGLHFTPELMKQIKDRGVAIIEVTLHVGLGTFAPVKTENVLEHKMHAEWLEIKAATVKKILQAKSKQQRIIAVGTTSCRSLETLGKYVMADNFNADQDFKTWTDIFIYPPYQFKLVDALITNFHLPQSTLLMLIAALAGKSNIDKAYKIAIKQAYHFFSYGDAMFIV</sequence>
<dbReference type="GO" id="GO:0008616">
    <property type="term" value="P:tRNA queuosine(34) biosynthetic process"/>
    <property type="evidence" value="ECO:0007669"/>
    <property type="project" value="UniProtKB-UniRule"/>
</dbReference>
<dbReference type="Gene3D" id="3.40.1780.10">
    <property type="entry name" value="QueA-like"/>
    <property type="match status" value="1"/>
</dbReference>
<proteinExistence type="inferred from homology"/>
<dbReference type="InterPro" id="IPR003699">
    <property type="entry name" value="QueA"/>
</dbReference>
<comment type="subunit">
    <text evidence="3 13">Monomer.</text>
</comment>
<comment type="similarity">
    <text evidence="9 13">Belongs to the QueA family.</text>
</comment>
<evidence type="ECO:0000256" key="13">
    <source>
        <dbReference type="HAMAP-Rule" id="MF_00113"/>
    </source>
</evidence>
<gene>
    <name evidence="13" type="primary">queA</name>
    <name evidence="14" type="ORF">COT98_02505</name>
</gene>
<evidence type="ECO:0000256" key="7">
    <source>
        <dbReference type="ARBA" id="ARBA00022785"/>
    </source>
</evidence>
<reference evidence="15" key="1">
    <citation type="submission" date="2017-09" db="EMBL/GenBank/DDBJ databases">
        <title>Depth-based differentiation of microbial function through sediment-hosted aquifers and enrichment of novel symbionts in the deep terrestrial subsurface.</title>
        <authorList>
            <person name="Probst A.J."/>
            <person name="Ladd B."/>
            <person name="Jarett J.K."/>
            <person name="Geller-Mcgrath D.E."/>
            <person name="Sieber C.M.K."/>
            <person name="Emerson J.B."/>
            <person name="Anantharaman K."/>
            <person name="Thomas B.C."/>
            <person name="Malmstrom R."/>
            <person name="Stieglmeier M."/>
            <person name="Klingl A."/>
            <person name="Woyke T."/>
            <person name="Ryan C.M."/>
            <person name="Banfield J.F."/>
        </authorList>
    </citation>
    <scope>NUCLEOTIDE SEQUENCE [LARGE SCALE GENOMIC DNA]</scope>
</reference>
<comment type="function">
    <text evidence="13">Transfers and isomerizes the ribose moiety from AdoMet to the 7-aminomethyl group of 7-deazaguanine (preQ1-tRNA) to give epoxyqueuosine (oQ-tRNA).</text>
</comment>
<dbReference type="GO" id="GO:0005737">
    <property type="term" value="C:cytoplasm"/>
    <property type="evidence" value="ECO:0007669"/>
    <property type="project" value="UniProtKB-SubCell"/>
</dbReference>
<evidence type="ECO:0000256" key="5">
    <source>
        <dbReference type="ARBA" id="ARBA00022679"/>
    </source>
</evidence>
<dbReference type="GO" id="GO:0051075">
    <property type="term" value="F:S-adenosylmethionine:tRNA ribosyltransferase-isomerase activity"/>
    <property type="evidence" value="ECO:0007669"/>
    <property type="project" value="UniProtKB-EC"/>
</dbReference>
<protein>
    <recommendedName>
        <fullName evidence="11 13">S-adenosylmethionine:tRNA ribosyltransferase-isomerase</fullName>
        <ecNumber evidence="10 13">2.4.99.17</ecNumber>
    </recommendedName>
    <alternativeName>
        <fullName evidence="12 13">Queuosine biosynthesis protein QueA</fullName>
    </alternativeName>
</protein>
<evidence type="ECO:0000256" key="1">
    <source>
        <dbReference type="ARBA" id="ARBA00004496"/>
    </source>
</evidence>
<dbReference type="FunFam" id="3.40.1780.10:FF:000001">
    <property type="entry name" value="S-adenosylmethionine:tRNA ribosyltransferase-isomerase"/>
    <property type="match status" value="1"/>
</dbReference>
<dbReference type="InterPro" id="IPR036100">
    <property type="entry name" value="QueA_sf"/>
</dbReference>
<evidence type="ECO:0000313" key="14">
    <source>
        <dbReference type="EMBL" id="PIT94674.1"/>
    </source>
</evidence>
<dbReference type="SUPFAM" id="SSF111337">
    <property type="entry name" value="QueA-like"/>
    <property type="match status" value="1"/>
</dbReference>
<evidence type="ECO:0000256" key="11">
    <source>
        <dbReference type="ARBA" id="ARBA00069325"/>
    </source>
</evidence>
<dbReference type="Gene3D" id="2.40.10.240">
    <property type="entry name" value="QueA-like"/>
    <property type="match status" value="1"/>
</dbReference>
<dbReference type="Proteomes" id="UP000228900">
    <property type="component" value="Unassembled WGS sequence"/>
</dbReference>
<keyword evidence="4 13" id="KW-0963">Cytoplasm</keyword>
<dbReference type="InterPro" id="IPR042119">
    <property type="entry name" value="QueA_dom2"/>
</dbReference>
<evidence type="ECO:0000256" key="4">
    <source>
        <dbReference type="ARBA" id="ARBA00022490"/>
    </source>
</evidence>
<dbReference type="UniPathway" id="UPA00392"/>
<dbReference type="Pfam" id="PF02547">
    <property type="entry name" value="Queuosine_synth"/>
    <property type="match status" value="1"/>
</dbReference>
<keyword evidence="7 13" id="KW-0671">Queuosine biosynthesis</keyword>
<comment type="catalytic activity">
    <reaction evidence="8 13">
        <text>7-aminomethyl-7-carbaguanosine(34) in tRNA + S-adenosyl-L-methionine = epoxyqueuosine(34) in tRNA + adenine + L-methionine + 2 H(+)</text>
        <dbReference type="Rhea" id="RHEA:32155"/>
        <dbReference type="Rhea" id="RHEA-COMP:10342"/>
        <dbReference type="Rhea" id="RHEA-COMP:18582"/>
        <dbReference type="ChEBI" id="CHEBI:15378"/>
        <dbReference type="ChEBI" id="CHEBI:16708"/>
        <dbReference type="ChEBI" id="CHEBI:57844"/>
        <dbReference type="ChEBI" id="CHEBI:59789"/>
        <dbReference type="ChEBI" id="CHEBI:82833"/>
        <dbReference type="ChEBI" id="CHEBI:194443"/>
        <dbReference type="EC" id="2.4.99.17"/>
    </reaction>
</comment>
<dbReference type="EMBL" id="PFAQ01000040">
    <property type="protein sequence ID" value="PIT94674.1"/>
    <property type="molecule type" value="Genomic_DNA"/>
</dbReference>
<evidence type="ECO:0000256" key="10">
    <source>
        <dbReference type="ARBA" id="ARBA00066503"/>
    </source>
</evidence>
<dbReference type="HAMAP" id="MF_00113">
    <property type="entry name" value="QueA"/>
    <property type="match status" value="1"/>
</dbReference>
<comment type="caution">
    <text evidence="14">The sequence shown here is derived from an EMBL/GenBank/DDBJ whole genome shotgun (WGS) entry which is preliminary data.</text>
</comment>
<evidence type="ECO:0000256" key="2">
    <source>
        <dbReference type="ARBA" id="ARBA00004691"/>
    </source>
</evidence>
<evidence type="ECO:0000256" key="6">
    <source>
        <dbReference type="ARBA" id="ARBA00022691"/>
    </source>
</evidence>
<keyword evidence="14" id="KW-0413">Isomerase</keyword>
<keyword evidence="6 13" id="KW-0949">S-adenosyl-L-methionine</keyword>
<evidence type="ECO:0000256" key="12">
    <source>
        <dbReference type="ARBA" id="ARBA00076160"/>
    </source>
</evidence>
<evidence type="ECO:0000313" key="15">
    <source>
        <dbReference type="Proteomes" id="UP000228900"/>
    </source>
</evidence>
<dbReference type="AlphaFoldDB" id="A0A2M6WPL6"/>
<evidence type="ECO:0000256" key="3">
    <source>
        <dbReference type="ARBA" id="ARBA00011245"/>
    </source>
</evidence>
<evidence type="ECO:0000256" key="8">
    <source>
        <dbReference type="ARBA" id="ARBA00052751"/>
    </source>
</evidence>